<dbReference type="Proteomes" id="UP000294933">
    <property type="component" value="Unassembled WGS sequence"/>
</dbReference>
<dbReference type="OrthoDB" id="2683074at2759"/>
<organism evidence="8 9">
    <name type="scientific">Rickenella mellea</name>
    <dbReference type="NCBI Taxonomy" id="50990"/>
    <lineage>
        <taxon>Eukaryota</taxon>
        <taxon>Fungi</taxon>
        <taxon>Dikarya</taxon>
        <taxon>Basidiomycota</taxon>
        <taxon>Agaricomycotina</taxon>
        <taxon>Agaricomycetes</taxon>
        <taxon>Hymenochaetales</taxon>
        <taxon>Rickenellaceae</taxon>
        <taxon>Rickenella</taxon>
    </lineage>
</organism>
<dbReference type="InterPro" id="IPR005100">
    <property type="entry name" value="NGN-domain"/>
</dbReference>
<dbReference type="EMBL" id="ML170398">
    <property type="protein sequence ID" value="TDL14063.1"/>
    <property type="molecule type" value="Genomic_DNA"/>
</dbReference>
<proteinExistence type="inferred from homology"/>
<dbReference type="GO" id="GO:0032044">
    <property type="term" value="C:DSIF complex"/>
    <property type="evidence" value="ECO:0007669"/>
    <property type="project" value="TreeGrafter"/>
</dbReference>
<dbReference type="SUPFAM" id="SSF50104">
    <property type="entry name" value="Translation proteins SH3-like domain"/>
    <property type="match status" value="1"/>
</dbReference>
<dbReference type="InterPro" id="IPR014722">
    <property type="entry name" value="Rib_uL2_dom2"/>
</dbReference>
<dbReference type="Gene3D" id="3.30.70.940">
    <property type="entry name" value="NusG, N-terminal domain"/>
    <property type="match status" value="1"/>
</dbReference>
<evidence type="ECO:0000256" key="1">
    <source>
        <dbReference type="ARBA" id="ARBA00006956"/>
    </source>
</evidence>
<feature type="domain" description="KOW" evidence="7">
    <location>
        <begin position="437"/>
        <end position="464"/>
    </location>
</feature>
<dbReference type="AlphaFoldDB" id="A0A4Y7PFA2"/>
<feature type="compositionally biased region" description="Basic and acidic residues" evidence="6">
    <location>
        <begin position="1"/>
        <end position="16"/>
    </location>
</feature>
<dbReference type="GO" id="GO:0032784">
    <property type="term" value="P:regulation of DNA-templated transcription elongation"/>
    <property type="evidence" value="ECO:0007669"/>
    <property type="project" value="InterPro"/>
</dbReference>
<name>A0A4Y7PFA2_9AGAM</name>
<feature type="compositionally biased region" description="Acidic residues" evidence="6">
    <location>
        <begin position="17"/>
        <end position="29"/>
    </location>
</feature>
<evidence type="ECO:0000313" key="8">
    <source>
        <dbReference type="EMBL" id="TDL14063.1"/>
    </source>
</evidence>
<dbReference type="GO" id="GO:0006368">
    <property type="term" value="P:transcription elongation by RNA polymerase II"/>
    <property type="evidence" value="ECO:0007669"/>
    <property type="project" value="TreeGrafter"/>
</dbReference>
<dbReference type="VEuPathDB" id="FungiDB:BD410DRAFT_810028"/>
<reference evidence="8 9" key="1">
    <citation type="submission" date="2018-06" db="EMBL/GenBank/DDBJ databases">
        <title>A transcriptomic atlas of mushroom development highlights an independent origin of complex multicellularity.</title>
        <authorList>
            <consortium name="DOE Joint Genome Institute"/>
            <person name="Krizsan K."/>
            <person name="Almasi E."/>
            <person name="Merenyi Z."/>
            <person name="Sahu N."/>
            <person name="Viragh M."/>
            <person name="Koszo T."/>
            <person name="Mondo S."/>
            <person name="Kiss B."/>
            <person name="Balint B."/>
            <person name="Kues U."/>
            <person name="Barry K."/>
            <person name="Hegedus J.C."/>
            <person name="Henrissat B."/>
            <person name="Johnson J."/>
            <person name="Lipzen A."/>
            <person name="Ohm R."/>
            <person name="Nagy I."/>
            <person name="Pangilinan J."/>
            <person name="Yan J."/>
            <person name="Xiong Y."/>
            <person name="Grigoriev I.V."/>
            <person name="Hibbett D.S."/>
            <person name="Nagy L.G."/>
        </authorList>
    </citation>
    <scope>NUCLEOTIDE SEQUENCE [LARGE SCALE GENOMIC DNA]</scope>
    <source>
        <strain evidence="8 9">SZMC22713</strain>
    </source>
</reference>
<keyword evidence="2" id="KW-0804">Transcription</keyword>
<evidence type="ECO:0000259" key="7">
    <source>
        <dbReference type="SMART" id="SM00739"/>
    </source>
</evidence>
<dbReference type="PANTHER" id="PTHR11125">
    <property type="entry name" value="SUPPRESSOR OF TY 5"/>
    <property type="match status" value="1"/>
</dbReference>
<dbReference type="Pfam" id="PF03439">
    <property type="entry name" value="Spt5-NGN"/>
    <property type="match status" value="1"/>
</dbReference>
<dbReference type="Pfam" id="PF23290">
    <property type="entry name" value="KOW5_SPT5"/>
    <property type="match status" value="1"/>
</dbReference>
<feature type="domain" description="KOW" evidence="7">
    <location>
        <begin position="371"/>
        <end position="398"/>
    </location>
</feature>
<evidence type="ECO:0000256" key="4">
    <source>
        <dbReference type="ARBA" id="ARBA00029865"/>
    </source>
</evidence>
<dbReference type="InterPro" id="IPR041978">
    <property type="entry name" value="KOW_Spt5_5"/>
</dbReference>
<dbReference type="SMART" id="SM00739">
    <property type="entry name" value="KOW"/>
    <property type="match status" value="3"/>
</dbReference>
<dbReference type="InterPro" id="IPR008991">
    <property type="entry name" value="Translation_prot_SH3-like_sf"/>
</dbReference>
<sequence>MAPEKDLRASVDKKEAEEEEEEAEEEEEDRYGYGTFPLLDAESPENLRHLQDMDKITAYINGLRAQEGRTSQIPHANDVPQTALAPTSDCIPMWMRGTENDCVFRLGARLIASTNTRSGISCVFAREYLPGRIYVECRELAVLKSTLVKHTDIFVRTATIVPVEERESLMRSTRSTLSRGSWIRFKRGLYSKDSAIVLASNENDDALVVAVTPRISLSGTTRRLRKRSSEHHDRPSPRLFFWSELVESDARTVEHHADGSWTFRRQTFMGGLLLRTIPLSHGLTIGDPSPSELERFLESGVEPFLLSRASGAVFLKHGDRVEITSSAHIGHVGYINGLENGLAYVSDISRHDNAAVEVAELVTPVDDIRRLFKVGDNVAVYLGPHSGKRGLTVDVSPDIITFIAETSYEEIKAPRDFIEFDIPRVSFKSDPEIGSSKRLINKVVYVINGPFKGYWGEIKDTGHSGVHVALEANHRTHLFQRSELVLRDNGIPLDGHFMGISWPKRFQDICTQYENPSPKNRDGTPPPSPTEPTAEDRAWNPSTDIPTECSAPSLDYPSAWLLCAPITSLAERGLAIVLHFNSKFERGTLLGRCGFTTQTSTPPPNDHINLRWTTNRGKPVNQAVHIKFLLPAPPLKKQKAYVFQGPSVGQLVDVIRDIRGGDKQVVEYVVRPTESTMSRVEAKENVCRVVPLKL</sequence>
<comment type="similarity">
    <text evidence="1">Belongs to the SPT5 family.</text>
</comment>
<feature type="region of interest" description="Disordered" evidence="6">
    <location>
        <begin position="1"/>
        <end position="32"/>
    </location>
</feature>
<dbReference type="GO" id="GO:0003729">
    <property type="term" value="F:mRNA binding"/>
    <property type="evidence" value="ECO:0007669"/>
    <property type="project" value="TreeGrafter"/>
</dbReference>
<protein>
    <recommendedName>
        <fullName evidence="4">Chromatin elongation factor SPT5</fullName>
    </recommendedName>
    <alternativeName>
        <fullName evidence="5">Chromatin elongation factor spt5</fullName>
    </alternativeName>
</protein>
<accession>A0A4Y7PFA2</accession>
<evidence type="ECO:0000256" key="3">
    <source>
        <dbReference type="ARBA" id="ARBA00024691"/>
    </source>
</evidence>
<dbReference type="InterPro" id="IPR036735">
    <property type="entry name" value="NGN_dom_sf"/>
</dbReference>
<dbReference type="Gene3D" id="2.30.30.30">
    <property type="match status" value="2"/>
</dbReference>
<dbReference type="InterPro" id="IPR005824">
    <property type="entry name" value="KOW"/>
</dbReference>
<comment type="function">
    <text evidence="3">The SPT4-SPT5 complex mediates both activation and inhibition of transcription elongation, and plays a role in pre-mRNA processing. This complex seems to be important for the stability of the RNA polymerase II elongation machinery on the chromatin template but not for the inherent ability of this machinery to translocate down the gene.</text>
</comment>
<dbReference type="STRING" id="50990.A0A4Y7PFA2"/>
<evidence type="ECO:0000256" key="5">
    <source>
        <dbReference type="ARBA" id="ARBA00031006"/>
    </source>
</evidence>
<evidence type="ECO:0000256" key="2">
    <source>
        <dbReference type="ARBA" id="ARBA00023163"/>
    </source>
</evidence>
<dbReference type="PANTHER" id="PTHR11125:SF7">
    <property type="entry name" value="TRANSCRIPTION ELONGATION FACTOR SPT5"/>
    <property type="match status" value="1"/>
</dbReference>
<feature type="region of interest" description="Disordered" evidence="6">
    <location>
        <begin position="512"/>
        <end position="546"/>
    </location>
</feature>
<gene>
    <name evidence="8" type="ORF">BD410DRAFT_810028</name>
</gene>
<dbReference type="GO" id="GO:0006357">
    <property type="term" value="P:regulation of transcription by RNA polymerase II"/>
    <property type="evidence" value="ECO:0007669"/>
    <property type="project" value="InterPro"/>
</dbReference>
<keyword evidence="9" id="KW-1185">Reference proteome</keyword>
<evidence type="ECO:0000313" key="9">
    <source>
        <dbReference type="Proteomes" id="UP000294933"/>
    </source>
</evidence>
<feature type="domain" description="KOW" evidence="7">
    <location>
        <begin position="314"/>
        <end position="341"/>
    </location>
</feature>
<evidence type="ECO:0000256" key="6">
    <source>
        <dbReference type="SAM" id="MobiDB-lite"/>
    </source>
</evidence>
<dbReference type="InterPro" id="IPR039659">
    <property type="entry name" value="SPT5"/>
</dbReference>